<dbReference type="GO" id="GO:0005789">
    <property type="term" value="C:endoplasmic reticulum membrane"/>
    <property type="evidence" value="ECO:0007669"/>
    <property type="project" value="UniProtKB-SubCell"/>
</dbReference>
<dbReference type="PANTHER" id="PTHR28285">
    <property type="entry name" value="PROTEIN BIG1"/>
    <property type="match status" value="1"/>
</dbReference>
<keyword evidence="14" id="KW-1185">Reference proteome</keyword>
<evidence type="ECO:0000256" key="5">
    <source>
        <dbReference type="ARBA" id="ARBA00022729"/>
    </source>
</evidence>
<dbReference type="AlphaFoldDB" id="A0A1L9TJ02"/>
<dbReference type="GO" id="GO:0071555">
    <property type="term" value="P:cell wall organization"/>
    <property type="evidence" value="ECO:0007669"/>
    <property type="project" value="UniProtKB-KW"/>
</dbReference>
<accession>A0A1L9TJ02</accession>
<dbReference type="STRING" id="1036612.A0A1L9TJ02"/>
<evidence type="ECO:0000256" key="4">
    <source>
        <dbReference type="ARBA" id="ARBA00022692"/>
    </source>
</evidence>
<comment type="subcellular location">
    <subcellularLocation>
        <location evidence="1">Endoplasmic reticulum membrane</location>
        <topology evidence="1">Single-pass type I membrane protein</topology>
    </subcellularLocation>
</comment>
<keyword evidence="8 10" id="KW-0472">Membrane</keyword>
<dbReference type="GeneID" id="63762793"/>
<feature type="transmembrane region" description="Helical" evidence="10">
    <location>
        <begin position="240"/>
        <end position="263"/>
    </location>
</feature>
<dbReference type="EMBL" id="KV878585">
    <property type="protein sequence ID" value="OJJ59408.1"/>
    <property type="molecule type" value="Genomic_DNA"/>
</dbReference>
<feature type="signal peptide" evidence="11">
    <location>
        <begin position="1"/>
        <end position="18"/>
    </location>
</feature>
<evidence type="ECO:0000256" key="7">
    <source>
        <dbReference type="ARBA" id="ARBA00022989"/>
    </source>
</evidence>
<gene>
    <name evidence="13" type="ORF">ASPSYDRAFT_43759</name>
</gene>
<dbReference type="GO" id="GO:0009272">
    <property type="term" value="P:fungal-type cell wall biogenesis"/>
    <property type="evidence" value="ECO:0007669"/>
    <property type="project" value="TreeGrafter"/>
</dbReference>
<evidence type="ECO:0000256" key="6">
    <source>
        <dbReference type="ARBA" id="ARBA00022824"/>
    </source>
</evidence>
<organism evidence="13 14">
    <name type="scientific">Aspergillus sydowii CBS 593.65</name>
    <dbReference type="NCBI Taxonomy" id="1036612"/>
    <lineage>
        <taxon>Eukaryota</taxon>
        <taxon>Fungi</taxon>
        <taxon>Dikarya</taxon>
        <taxon>Ascomycota</taxon>
        <taxon>Pezizomycotina</taxon>
        <taxon>Eurotiomycetes</taxon>
        <taxon>Eurotiomycetidae</taxon>
        <taxon>Eurotiales</taxon>
        <taxon>Aspergillaceae</taxon>
        <taxon>Aspergillus</taxon>
        <taxon>Aspergillus subgen. Nidulantes</taxon>
    </lineage>
</organism>
<dbReference type="VEuPathDB" id="FungiDB:ASPSYDRAFT_43759"/>
<keyword evidence="7 10" id="KW-1133">Transmembrane helix</keyword>
<evidence type="ECO:0000256" key="10">
    <source>
        <dbReference type="SAM" id="Phobius"/>
    </source>
</evidence>
<dbReference type="PANTHER" id="PTHR28285:SF1">
    <property type="entry name" value="PROTEIN BIG1"/>
    <property type="match status" value="1"/>
</dbReference>
<evidence type="ECO:0000256" key="1">
    <source>
        <dbReference type="ARBA" id="ARBA00004115"/>
    </source>
</evidence>
<feature type="domain" description="V-type proton ATPase subunit S1/VOA1 transmembrane" evidence="12">
    <location>
        <begin position="239"/>
        <end position="278"/>
    </location>
</feature>
<evidence type="ECO:0000256" key="8">
    <source>
        <dbReference type="ARBA" id="ARBA00023136"/>
    </source>
</evidence>
<keyword evidence="9" id="KW-0961">Cell wall biogenesis/degradation</keyword>
<dbReference type="Proteomes" id="UP000184356">
    <property type="component" value="Unassembled WGS sequence"/>
</dbReference>
<evidence type="ECO:0000259" key="12">
    <source>
        <dbReference type="Pfam" id="PF20520"/>
    </source>
</evidence>
<feature type="chain" id="PRO_5012950911" description="Protein BIG1" evidence="11">
    <location>
        <begin position="19"/>
        <end position="289"/>
    </location>
</feature>
<evidence type="ECO:0000256" key="11">
    <source>
        <dbReference type="SAM" id="SignalP"/>
    </source>
</evidence>
<dbReference type="GO" id="GO:0006078">
    <property type="term" value="P:(1-&gt;6)-beta-D-glucan biosynthetic process"/>
    <property type="evidence" value="ECO:0007669"/>
    <property type="project" value="TreeGrafter"/>
</dbReference>
<evidence type="ECO:0000256" key="2">
    <source>
        <dbReference type="ARBA" id="ARBA00008203"/>
    </source>
</evidence>
<dbReference type="RefSeq" id="XP_040703214.1">
    <property type="nucleotide sequence ID" value="XM_040846720.1"/>
</dbReference>
<dbReference type="Pfam" id="PF20520">
    <property type="entry name" value="Ac45-VOA1_TM"/>
    <property type="match status" value="1"/>
</dbReference>
<dbReference type="InterPro" id="IPR037654">
    <property type="entry name" value="Big1"/>
</dbReference>
<evidence type="ECO:0000313" key="13">
    <source>
        <dbReference type="EMBL" id="OJJ59408.1"/>
    </source>
</evidence>
<keyword evidence="5 11" id="KW-0732">Signal</keyword>
<sequence length="289" mass="31602">MRLSQFSLLALGAATASAFRDTSPFFLASTSEILSTSAQLKSATTLLDDISTKLSTCPSEYYVIASQPGVHSTDFATAKSAPRLGAKMTGKDKAIRSAMSINEVAGILEAKHIRDILETKCGAQTTVIDASSGSYSTDFGKEPRTIVVEFPSLSLGSERVQQLSDHDGLLSDIINRLPSKKYTILYTTTPREFLDGDAPVYEPTDDVYQDPVRADLKRDYSMHSGRDDSLKNSLFDEYQYFTPGIFMGLIAAFVFIVILYIGLSALMSLQVSYAAFEKDTSSTVQKKQQ</sequence>
<keyword evidence="6" id="KW-0256">Endoplasmic reticulum</keyword>
<protein>
    <recommendedName>
        <fullName evidence="3">Protein BIG1</fullName>
    </recommendedName>
</protein>
<name>A0A1L9TJ02_9EURO</name>
<keyword evidence="4 10" id="KW-0812">Transmembrane</keyword>
<comment type="similarity">
    <text evidence="2">Belongs to the BIG1 family.</text>
</comment>
<proteinExistence type="inferred from homology"/>
<dbReference type="InterPro" id="IPR046756">
    <property type="entry name" value="VAS1/VOA1_TM"/>
</dbReference>
<evidence type="ECO:0000256" key="9">
    <source>
        <dbReference type="ARBA" id="ARBA00023316"/>
    </source>
</evidence>
<evidence type="ECO:0000313" key="14">
    <source>
        <dbReference type="Proteomes" id="UP000184356"/>
    </source>
</evidence>
<dbReference type="OrthoDB" id="9985059at2759"/>
<reference evidence="14" key="1">
    <citation type="journal article" date="2017" name="Genome Biol.">
        <title>Comparative genomics reveals high biological diversity and specific adaptations in the industrially and medically important fungal genus Aspergillus.</title>
        <authorList>
            <person name="de Vries R.P."/>
            <person name="Riley R."/>
            <person name="Wiebenga A."/>
            <person name="Aguilar-Osorio G."/>
            <person name="Amillis S."/>
            <person name="Uchima C.A."/>
            <person name="Anderluh G."/>
            <person name="Asadollahi M."/>
            <person name="Askin M."/>
            <person name="Barry K."/>
            <person name="Battaglia E."/>
            <person name="Bayram O."/>
            <person name="Benocci T."/>
            <person name="Braus-Stromeyer S.A."/>
            <person name="Caldana C."/>
            <person name="Canovas D."/>
            <person name="Cerqueira G.C."/>
            <person name="Chen F."/>
            <person name="Chen W."/>
            <person name="Choi C."/>
            <person name="Clum A."/>
            <person name="Dos Santos R.A."/>
            <person name="Damasio A.R."/>
            <person name="Diallinas G."/>
            <person name="Emri T."/>
            <person name="Fekete E."/>
            <person name="Flipphi M."/>
            <person name="Freyberg S."/>
            <person name="Gallo A."/>
            <person name="Gournas C."/>
            <person name="Habgood R."/>
            <person name="Hainaut M."/>
            <person name="Harispe M.L."/>
            <person name="Henrissat B."/>
            <person name="Hilden K.S."/>
            <person name="Hope R."/>
            <person name="Hossain A."/>
            <person name="Karabika E."/>
            <person name="Karaffa L."/>
            <person name="Karanyi Z."/>
            <person name="Krasevec N."/>
            <person name="Kuo A."/>
            <person name="Kusch H."/>
            <person name="LaButti K."/>
            <person name="Lagendijk E.L."/>
            <person name="Lapidus A."/>
            <person name="Levasseur A."/>
            <person name="Lindquist E."/>
            <person name="Lipzen A."/>
            <person name="Logrieco A.F."/>
            <person name="MacCabe A."/>
            <person name="Maekelae M.R."/>
            <person name="Malavazi I."/>
            <person name="Melin P."/>
            <person name="Meyer V."/>
            <person name="Mielnichuk N."/>
            <person name="Miskei M."/>
            <person name="Molnar A.P."/>
            <person name="Mule G."/>
            <person name="Ngan C.Y."/>
            <person name="Orejas M."/>
            <person name="Orosz E."/>
            <person name="Ouedraogo J.P."/>
            <person name="Overkamp K.M."/>
            <person name="Park H.-S."/>
            <person name="Perrone G."/>
            <person name="Piumi F."/>
            <person name="Punt P.J."/>
            <person name="Ram A.F."/>
            <person name="Ramon A."/>
            <person name="Rauscher S."/>
            <person name="Record E."/>
            <person name="Riano-Pachon D.M."/>
            <person name="Robert V."/>
            <person name="Roehrig J."/>
            <person name="Ruller R."/>
            <person name="Salamov A."/>
            <person name="Salih N.S."/>
            <person name="Samson R.A."/>
            <person name="Sandor E."/>
            <person name="Sanguinetti M."/>
            <person name="Schuetze T."/>
            <person name="Sepcic K."/>
            <person name="Shelest E."/>
            <person name="Sherlock G."/>
            <person name="Sophianopoulou V."/>
            <person name="Squina F.M."/>
            <person name="Sun H."/>
            <person name="Susca A."/>
            <person name="Todd R.B."/>
            <person name="Tsang A."/>
            <person name="Unkles S.E."/>
            <person name="van de Wiele N."/>
            <person name="van Rossen-Uffink D."/>
            <person name="Oliveira J.V."/>
            <person name="Vesth T.C."/>
            <person name="Visser J."/>
            <person name="Yu J.-H."/>
            <person name="Zhou M."/>
            <person name="Andersen M.R."/>
            <person name="Archer D.B."/>
            <person name="Baker S.E."/>
            <person name="Benoit I."/>
            <person name="Brakhage A.A."/>
            <person name="Braus G.H."/>
            <person name="Fischer R."/>
            <person name="Frisvad J.C."/>
            <person name="Goldman G.H."/>
            <person name="Houbraken J."/>
            <person name="Oakley B."/>
            <person name="Pocsi I."/>
            <person name="Scazzocchio C."/>
            <person name="Seiboth B."/>
            <person name="vanKuyk P.A."/>
            <person name="Wortman J."/>
            <person name="Dyer P.S."/>
            <person name="Grigoriev I.V."/>
        </authorList>
    </citation>
    <scope>NUCLEOTIDE SEQUENCE [LARGE SCALE GENOMIC DNA]</scope>
    <source>
        <strain evidence="14">CBS 593.65</strain>
    </source>
</reference>
<evidence type="ECO:0000256" key="3">
    <source>
        <dbReference type="ARBA" id="ARBA00022089"/>
    </source>
</evidence>